<dbReference type="PANTHER" id="PTHR12683:SF13">
    <property type="entry name" value="CDK-ACTIVATING KINASE ASSEMBLY FACTOR MAT1"/>
    <property type="match status" value="1"/>
</dbReference>
<dbReference type="GO" id="GO:0005675">
    <property type="term" value="C:transcription factor TFIIH holo complex"/>
    <property type="evidence" value="ECO:0007669"/>
    <property type="project" value="TreeGrafter"/>
</dbReference>
<dbReference type="EMBL" id="HBFB01002458">
    <property type="protein sequence ID" value="CAD8665158.1"/>
    <property type="molecule type" value="Transcribed_RNA"/>
</dbReference>
<dbReference type="PANTHER" id="PTHR12683">
    <property type="entry name" value="CDK-ACTIVATING KINASE ASSEMBLY FACTOR MAT1"/>
    <property type="match status" value="1"/>
</dbReference>
<reference evidence="2" key="1">
    <citation type="submission" date="2021-01" db="EMBL/GenBank/DDBJ databases">
        <authorList>
            <person name="Corre E."/>
            <person name="Pelletier E."/>
            <person name="Niang G."/>
            <person name="Scheremetjew M."/>
            <person name="Finn R."/>
            <person name="Kale V."/>
            <person name="Holt S."/>
            <person name="Cochrane G."/>
            <person name="Meng A."/>
            <person name="Brown T."/>
            <person name="Cohen L."/>
        </authorList>
    </citation>
    <scope>NUCLEOTIDE SEQUENCE</scope>
    <source>
        <strain evidence="2">SAG 11-49</strain>
    </source>
</reference>
<name>A0A7S0R2C8_9CHLO</name>
<protein>
    <recommendedName>
        <fullName evidence="1">MAT1 centre domain-containing protein</fullName>
    </recommendedName>
</protein>
<accession>A0A7S0R2C8</accession>
<gene>
    <name evidence="2" type="ORF">CLEI1391_LOCUS1239</name>
</gene>
<evidence type="ECO:0000259" key="1">
    <source>
        <dbReference type="Pfam" id="PF06391"/>
    </source>
</evidence>
<sequence>MDEIAKELKIRKRIAAIYNKTRDDFETKEAWDDYLEGVEDIIYNLANNVDTQATEARVGDYERANRASIIANQARAAEELRKAQVAEFQASAAAVAAEGAAGAAGTAGAAPPGFTAPTSAIGPALAAQPLPVRPVAQDAHGNLPRAPFRRDTLSCEHAAAKAAGYVPGLPRSRALTEAFSALLLLQP</sequence>
<dbReference type="Pfam" id="PF06391">
    <property type="entry name" value="MAT1"/>
    <property type="match status" value="1"/>
</dbReference>
<dbReference type="GO" id="GO:0006281">
    <property type="term" value="P:DNA repair"/>
    <property type="evidence" value="ECO:0007669"/>
    <property type="project" value="TreeGrafter"/>
</dbReference>
<dbReference type="GO" id="GO:0006357">
    <property type="term" value="P:regulation of transcription by RNA polymerase II"/>
    <property type="evidence" value="ECO:0007669"/>
    <property type="project" value="TreeGrafter"/>
</dbReference>
<organism evidence="2">
    <name type="scientific">Chlamydomonas leiostraca</name>
    <dbReference type="NCBI Taxonomy" id="1034604"/>
    <lineage>
        <taxon>Eukaryota</taxon>
        <taxon>Viridiplantae</taxon>
        <taxon>Chlorophyta</taxon>
        <taxon>core chlorophytes</taxon>
        <taxon>Chlorophyceae</taxon>
        <taxon>CS clade</taxon>
        <taxon>Chlamydomonadales</taxon>
        <taxon>Chlamydomonadaceae</taxon>
        <taxon>Chlamydomonas</taxon>
    </lineage>
</organism>
<feature type="domain" description="MAT1 centre" evidence="1">
    <location>
        <begin position="3"/>
        <end position="84"/>
    </location>
</feature>
<proteinExistence type="predicted"/>
<dbReference type="InterPro" id="IPR015877">
    <property type="entry name" value="MAT1_centre"/>
</dbReference>
<dbReference type="AlphaFoldDB" id="A0A7S0R2C8"/>
<evidence type="ECO:0000313" key="2">
    <source>
        <dbReference type="EMBL" id="CAD8665158.1"/>
    </source>
</evidence>